<dbReference type="RefSeq" id="WP_302929985.1">
    <property type="nucleotide sequence ID" value="NZ_JAJEPW010000077.1"/>
</dbReference>
<keyword evidence="8" id="KW-1185">Reference proteome</keyword>
<evidence type="ECO:0000256" key="4">
    <source>
        <dbReference type="ARBA" id="ARBA00023136"/>
    </source>
</evidence>
<dbReference type="GO" id="GO:0016020">
    <property type="term" value="C:membrane"/>
    <property type="evidence" value="ECO:0007669"/>
    <property type="project" value="UniProtKB-SubCell"/>
</dbReference>
<evidence type="ECO:0000313" key="8">
    <source>
        <dbReference type="Proteomes" id="UP001199319"/>
    </source>
</evidence>
<proteinExistence type="predicted"/>
<feature type="domain" description="ABC-2 type transporter transmembrane" evidence="6">
    <location>
        <begin position="67"/>
        <end position="322"/>
    </location>
</feature>
<comment type="subcellular location">
    <subcellularLocation>
        <location evidence="1">Membrane</location>
        <topology evidence="1">Multi-pass membrane protein</topology>
    </subcellularLocation>
</comment>
<accession>A0AAE3AHR7</accession>
<feature type="transmembrane region" description="Helical" evidence="5">
    <location>
        <begin position="27"/>
        <end position="47"/>
    </location>
</feature>
<dbReference type="AlphaFoldDB" id="A0AAE3AHR7"/>
<dbReference type="Pfam" id="PF12698">
    <property type="entry name" value="ABC2_membrane_3"/>
    <property type="match status" value="1"/>
</dbReference>
<feature type="transmembrane region" description="Helical" evidence="5">
    <location>
        <begin position="169"/>
        <end position="187"/>
    </location>
</feature>
<evidence type="ECO:0000256" key="5">
    <source>
        <dbReference type="SAM" id="Phobius"/>
    </source>
</evidence>
<dbReference type="Proteomes" id="UP001199319">
    <property type="component" value="Unassembled WGS sequence"/>
</dbReference>
<evidence type="ECO:0000259" key="6">
    <source>
        <dbReference type="Pfam" id="PF12698"/>
    </source>
</evidence>
<evidence type="ECO:0000256" key="3">
    <source>
        <dbReference type="ARBA" id="ARBA00022989"/>
    </source>
</evidence>
<dbReference type="PANTHER" id="PTHR43471">
    <property type="entry name" value="ABC TRANSPORTER PERMEASE"/>
    <property type="match status" value="1"/>
</dbReference>
<feature type="transmembrane region" description="Helical" evidence="5">
    <location>
        <begin position="208"/>
        <end position="229"/>
    </location>
</feature>
<comment type="caution">
    <text evidence="7">The sequence shown here is derived from an EMBL/GenBank/DDBJ whole genome shotgun (WGS) entry which is preliminary data.</text>
</comment>
<evidence type="ECO:0000256" key="1">
    <source>
        <dbReference type="ARBA" id="ARBA00004141"/>
    </source>
</evidence>
<dbReference type="EMBL" id="JAJEPW010000077">
    <property type="protein sequence ID" value="MCC2130857.1"/>
    <property type="molecule type" value="Genomic_DNA"/>
</dbReference>
<keyword evidence="4 5" id="KW-0472">Membrane</keyword>
<keyword evidence="3 5" id="KW-1133">Transmembrane helix</keyword>
<dbReference type="GO" id="GO:0140359">
    <property type="term" value="F:ABC-type transporter activity"/>
    <property type="evidence" value="ECO:0007669"/>
    <property type="project" value="InterPro"/>
</dbReference>
<protein>
    <submittedName>
        <fullName evidence="7">ABC transporter permease</fullName>
    </submittedName>
</protein>
<feature type="transmembrane region" description="Helical" evidence="5">
    <location>
        <begin position="303"/>
        <end position="324"/>
    </location>
</feature>
<feature type="transmembrane region" description="Helical" evidence="5">
    <location>
        <begin position="101"/>
        <end position="123"/>
    </location>
</feature>
<gene>
    <name evidence="7" type="ORF">LKD37_15330</name>
</gene>
<keyword evidence="2 5" id="KW-0812">Transmembrane</keyword>
<sequence length="350" mass="36975">MKRYKGLGRVFSFTLTQQLRQRGWRTATIAVALACLLIPILSLTVAAQHQKNAAPEQNPVMEEGYTQEALDRAELTPEQRALLTAPVEVTVTGGQTGEGEAMGLLSMLLPFASLMLLYFLVLLYGQSTAASVILEKTSKLMDLFLVSVEPGAMVLGKVLATALAGLLQLAVWAAGLAGGFAIGGAVVRQTGVTLPLLEVLKSVGRLTGLFSVPAMLEAAGLLLAGFLLYCSLSAIGGSMAGKAEDLSSTNVLFSLVLVASFFCCMFAGGMDGMTSSARWLDYVPFTAILVTPSRVLLGQTSLLGGLVSLALVVVCAGVLTALAGRVYRLMSLYKGNPPTPRRVLRMLREK</sequence>
<dbReference type="PANTHER" id="PTHR43471:SF3">
    <property type="entry name" value="ABC TRANSPORTER PERMEASE PROTEIN NATB"/>
    <property type="match status" value="1"/>
</dbReference>
<evidence type="ECO:0000256" key="2">
    <source>
        <dbReference type="ARBA" id="ARBA00022692"/>
    </source>
</evidence>
<dbReference type="InterPro" id="IPR013525">
    <property type="entry name" value="ABC2_TM"/>
</dbReference>
<organism evidence="7 8">
    <name type="scientific">Brotocaccenecus cirricatena</name>
    <dbReference type="NCBI Taxonomy" id="3064195"/>
    <lineage>
        <taxon>Bacteria</taxon>
        <taxon>Bacillati</taxon>
        <taxon>Bacillota</taxon>
        <taxon>Clostridia</taxon>
        <taxon>Eubacteriales</taxon>
        <taxon>Oscillospiraceae</taxon>
        <taxon>Brotocaccenecus</taxon>
    </lineage>
</organism>
<evidence type="ECO:0000313" key="7">
    <source>
        <dbReference type="EMBL" id="MCC2130857.1"/>
    </source>
</evidence>
<reference evidence="7" key="1">
    <citation type="submission" date="2021-10" db="EMBL/GenBank/DDBJ databases">
        <title>Anaerobic single-cell dispensing facilitates the cultivation of human gut bacteria.</title>
        <authorList>
            <person name="Afrizal A."/>
        </authorList>
    </citation>
    <scope>NUCLEOTIDE SEQUENCE</scope>
    <source>
        <strain evidence="7">CLA-AA-H272</strain>
    </source>
</reference>
<name>A0AAE3AHR7_9FIRM</name>
<feature type="transmembrane region" description="Helical" evidence="5">
    <location>
        <begin position="249"/>
        <end position="267"/>
    </location>
</feature>